<sequence length="90" mass="10204">MKRNVDAEFSSQRNKTGVGICIRDEDGVFVLARTITFIGVYPVDKGEVLGLYHALQWASDMHLDNIDFEVIPNQLQTIYTRGVLSEQLFV</sequence>
<evidence type="ECO:0000313" key="2">
    <source>
        <dbReference type="EMBL" id="KEH40134.1"/>
    </source>
</evidence>
<dbReference type="AlphaFoldDB" id="A0A072VDM8"/>
<dbReference type="PANTHER" id="PTHR47074:SF48">
    <property type="entry name" value="POLYNUCLEOTIDYL TRANSFERASE, RIBONUCLEASE H-LIKE SUPERFAMILY PROTEIN"/>
    <property type="match status" value="1"/>
</dbReference>
<dbReference type="HOGENOM" id="CLU_2444131_0_0_1"/>
<dbReference type="InterPro" id="IPR002156">
    <property type="entry name" value="RNaseH_domain"/>
</dbReference>
<evidence type="ECO:0000259" key="1">
    <source>
        <dbReference type="Pfam" id="PF13456"/>
    </source>
</evidence>
<dbReference type="EMBL" id="CM001217">
    <property type="protein sequence ID" value="KEH40134.1"/>
    <property type="molecule type" value="Genomic_DNA"/>
</dbReference>
<dbReference type="InterPro" id="IPR044730">
    <property type="entry name" value="RNase_H-like_dom_plant"/>
</dbReference>
<protein>
    <recommendedName>
        <fullName evidence="1">RNase H type-1 domain-containing protein</fullName>
    </recommendedName>
</protein>
<reference evidence="2 4" key="1">
    <citation type="journal article" date="2011" name="Nature">
        <title>The Medicago genome provides insight into the evolution of rhizobial symbioses.</title>
        <authorList>
            <person name="Young N.D."/>
            <person name="Debelle F."/>
            <person name="Oldroyd G.E."/>
            <person name="Geurts R."/>
            <person name="Cannon S.B."/>
            <person name="Udvardi M.K."/>
            <person name="Benedito V.A."/>
            <person name="Mayer K.F."/>
            <person name="Gouzy J."/>
            <person name="Schoof H."/>
            <person name="Van de Peer Y."/>
            <person name="Proost S."/>
            <person name="Cook D.R."/>
            <person name="Meyers B.C."/>
            <person name="Spannagl M."/>
            <person name="Cheung F."/>
            <person name="De Mita S."/>
            <person name="Krishnakumar V."/>
            <person name="Gundlach H."/>
            <person name="Zhou S."/>
            <person name="Mudge J."/>
            <person name="Bharti A.K."/>
            <person name="Murray J.D."/>
            <person name="Naoumkina M.A."/>
            <person name="Rosen B."/>
            <person name="Silverstein K.A."/>
            <person name="Tang H."/>
            <person name="Rombauts S."/>
            <person name="Zhao P.X."/>
            <person name="Zhou P."/>
            <person name="Barbe V."/>
            <person name="Bardou P."/>
            <person name="Bechner M."/>
            <person name="Bellec A."/>
            <person name="Berger A."/>
            <person name="Berges H."/>
            <person name="Bidwell S."/>
            <person name="Bisseling T."/>
            <person name="Choisne N."/>
            <person name="Couloux A."/>
            <person name="Denny R."/>
            <person name="Deshpande S."/>
            <person name="Dai X."/>
            <person name="Doyle J.J."/>
            <person name="Dudez A.M."/>
            <person name="Farmer A.D."/>
            <person name="Fouteau S."/>
            <person name="Franken C."/>
            <person name="Gibelin C."/>
            <person name="Gish J."/>
            <person name="Goldstein S."/>
            <person name="Gonzalez A.J."/>
            <person name="Green P.J."/>
            <person name="Hallab A."/>
            <person name="Hartog M."/>
            <person name="Hua A."/>
            <person name="Humphray S.J."/>
            <person name="Jeong D.H."/>
            <person name="Jing Y."/>
            <person name="Jocker A."/>
            <person name="Kenton S.M."/>
            <person name="Kim D.J."/>
            <person name="Klee K."/>
            <person name="Lai H."/>
            <person name="Lang C."/>
            <person name="Lin S."/>
            <person name="Macmil S.L."/>
            <person name="Magdelenat G."/>
            <person name="Matthews L."/>
            <person name="McCorrison J."/>
            <person name="Monaghan E.L."/>
            <person name="Mun J.H."/>
            <person name="Najar F.Z."/>
            <person name="Nicholson C."/>
            <person name="Noirot C."/>
            <person name="O'Bleness M."/>
            <person name="Paule C.R."/>
            <person name="Poulain J."/>
            <person name="Prion F."/>
            <person name="Qin B."/>
            <person name="Qu C."/>
            <person name="Retzel E.F."/>
            <person name="Riddle C."/>
            <person name="Sallet E."/>
            <person name="Samain S."/>
            <person name="Samson N."/>
            <person name="Sanders I."/>
            <person name="Saurat O."/>
            <person name="Scarpelli C."/>
            <person name="Schiex T."/>
            <person name="Segurens B."/>
            <person name="Severin A.J."/>
            <person name="Sherrier D.J."/>
            <person name="Shi R."/>
            <person name="Sims S."/>
            <person name="Singer S.R."/>
            <person name="Sinharoy S."/>
            <person name="Sterck L."/>
            <person name="Viollet A."/>
            <person name="Wang B.B."/>
            <person name="Wang K."/>
            <person name="Wang M."/>
            <person name="Wang X."/>
            <person name="Warfsmann J."/>
            <person name="Weissenbach J."/>
            <person name="White D.D."/>
            <person name="White J.D."/>
            <person name="Wiley G.B."/>
            <person name="Wincker P."/>
            <person name="Xing Y."/>
            <person name="Yang L."/>
            <person name="Yao Z."/>
            <person name="Ying F."/>
            <person name="Zhai J."/>
            <person name="Zhou L."/>
            <person name="Zuber A."/>
            <person name="Denarie J."/>
            <person name="Dixon R.A."/>
            <person name="May G.D."/>
            <person name="Schwartz D.C."/>
            <person name="Rogers J."/>
            <person name="Quetier F."/>
            <person name="Town C.D."/>
            <person name="Roe B.A."/>
        </authorList>
    </citation>
    <scope>NUCLEOTIDE SEQUENCE [LARGE SCALE GENOMIC DNA]</scope>
    <source>
        <strain evidence="2">A17</strain>
        <strain evidence="3 4">cv. Jemalong A17</strain>
    </source>
</reference>
<dbReference type="Pfam" id="PF13456">
    <property type="entry name" value="RVT_3"/>
    <property type="match status" value="1"/>
</dbReference>
<organism evidence="2 4">
    <name type="scientific">Medicago truncatula</name>
    <name type="common">Barrel medic</name>
    <name type="synonym">Medicago tribuloides</name>
    <dbReference type="NCBI Taxonomy" id="3880"/>
    <lineage>
        <taxon>Eukaryota</taxon>
        <taxon>Viridiplantae</taxon>
        <taxon>Streptophyta</taxon>
        <taxon>Embryophyta</taxon>
        <taxon>Tracheophyta</taxon>
        <taxon>Spermatophyta</taxon>
        <taxon>Magnoliopsida</taxon>
        <taxon>eudicotyledons</taxon>
        <taxon>Gunneridae</taxon>
        <taxon>Pentapetalae</taxon>
        <taxon>rosids</taxon>
        <taxon>fabids</taxon>
        <taxon>Fabales</taxon>
        <taxon>Fabaceae</taxon>
        <taxon>Papilionoideae</taxon>
        <taxon>50 kb inversion clade</taxon>
        <taxon>NPAAA clade</taxon>
        <taxon>Hologalegina</taxon>
        <taxon>IRL clade</taxon>
        <taxon>Trifolieae</taxon>
        <taxon>Medicago</taxon>
    </lineage>
</organism>
<keyword evidence="4" id="KW-1185">Reference proteome</keyword>
<feature type="domain" description="RNase H type-1" evidence="1">
    <location>
        <begin position="4"/>
        <end position="70"/>
    </location>
</feature>
<accession>A0A072VDM8</accession>
<dbReference type="PANTHER" id="PTHR47074">
    <property type="entry name" value="BNAC02G40300D PROTEIN"/>
    <property type="match status" value="1"/>
</dbReference>
<dbReference type="EnsemblPlants" id="KEH40134">
    <property type="protein sequence ID" value="KEH40134"/>
    <property type="gene ID" value="MTR_1g022215"/>
</dbReference>
<evidence type="ECO:0000313" key="3">
    <source>
        <dbReference type="EnsemblPlants" id="KEH40134"/>
    </source>
</evidence>
<reference evidence="3" key="3">
    <citation type="submission" date="2015-04" db="UniProtKB">
        <authorList>
            <consortium name="EnsemblPlants"/>
        </authorList>
    </citation>
    <scope>IDENTIFICATION</scope>
    <source>
        <strain evidence="3">cv. Jemalong A17</strain>
    </source>
</reference>
<dbReference type="Proteomes" id="UP000002051">
    <property type="component" value="Unassembled WGS sequence"/>
</dbReference>
<proteinExistence type="predicted"/>
<gene>
    <name evidence="2" type="ordered locus">MTR_1g022215</name>
</gene>
<dbReference type="InterPro" id="IPR052929">
    <property type="entry name" value="RNase_H-like_EbsB-rel"/>
</dbReference>
<evidence type="ECO:0000313" key="4">
    <source>
        <dbReference type="Proteomes" id="UP000002051"/>
    </source>
</evidence>
<dbReference type="CDD" id="cd06222">
    <property type="entry name" value="RNase_H_like"/>
    <property type="match status" value="1"/>
</dbReference>
<name>A0A072VDM8_MEDTR</name>
<dbReference type="GO" id="GO:0004523">
    <property type="term" value="F:RNA-DNA hybrid ribonuclease activity"/>
    <property type="evidence" value="ECO:0007669"/>
    <property type="project" value="InterPro"/>
</dbReference>
<dbReference type="GO" id="GO:0003676">
    <property type="term" value="F:nucleic acid binding"/>
    <property type="evidence" value="ECO:0007669"/>
    <property type="project" value="InterPro"/>
</dbReference>
<reference evidence="2 4" key="2">
    <citation type="journal article" date="2014" name="BMC Genomics">
        <title>An improved genome release (version Mt4.0) for the model legume Medicago truncatula.</title>
        <authorList>
            <person name="Tang H."/>
            <person name="Krishnakumar V."/>
            <person name="Bidwell S."/>
            <person name="Rosen B."/>
            <person name="Chan A."/>
            <person name="Zhou S."/>
            <person name="Gentzbittel L."/>
            <person name="Childs K.L."/>
            <person name="Yandell M."/>
            <person name="Gundlach H."/>
            <person name="Mayer K.F."/>
            <person name="Schwartz D.C."/>
            <person name="Town C.D."/>
        </authorList>
    </citation>
    <scope>GENOME REANNOTATION</scope>
    <source>
        <strain evidence="2">A17</strain>
        <strain evidence="3 4">cv. Jemalong A17</strain>
    </source>
</reference>